<reference evidence="10" key="2">
    <citation type="journal article" date="2023" name="IMA Fungus">
        <title>Comparative genomic study of the Penicillium genus elucidates a diverse pangenome and 15 lateral gene transfer events.</title>
        <authorList>
            <person name="Petersen C."/>
            <person name="Sorensen T."/>
            <person name="Nielsen M.R."/>
            <person name="Sondergaard T.E."/>
            <person name="Sorensen J.L."/>
            <person name="Fitzpatrick D.A."/>
            <person name="Frisvad J.C."/>
            <person name="Nielsen K.L."/>
        </authorList>
    </citation>
    <scope>NUCLEOTIDE SEQUENCE</scope>
    <source>
        <strain evidence="10">IBT 15544</strain>
    </source>
</reference>
<feature type="compositionally biased region" description="Polar residues" evidence="8">
    <location>
        <begin position="568"/>
        <end position="577"/>
    </location>
</feature>
<evidence type="ECO:0000256" key="7">
    <source>
        <dbReference type="ARBA" id="ARBA00023242"/>
    </source>
</evidence>
<evidence type="ECO:0000256" key="6">
    <source>
        <dbReference type="ARBA" id="ARBA00023163"/>
    </source>
</evidence>
<dbReference type="Pfam" id="PF07690">
    <property type="entry name" value="MFS_1"/>
    <property type="match status" value="1"/>
</dbReference>
<evidence type="ECO:0000256" key="4">
    <source>
        <dbReference type="ARBA" id="ARBA00023015"/>
    </source>
</evidence>
<protein>
    <submittedName>
        <fullName evidence="10">MFS multidrug transporter</fullName>
    </submittedName>
</protein>
<feature type="transmembrane region" description="Helical" evidence="9">
    <location>
        <begin position="1054"/>
        <end position="1076"/>
    </location>
</feature>
<keyword evidence="5 9" id="KW-0472">Membrane</keyword>
<dbReference type="PANTHER" id="PTHR23502">
    <property type="entry name" value="MAJOR FACILITATOR SUPERFAMILY"/>
    <property type="match status" value="1"/>
</dbReference>
<gene>
    <name evidence="10" type="ORF">N7498_005390</name>
</gene>
<evidence type="ECO:0000256" key="3">
    <source>
        <dbReference type="ARBA" id="ARBA00022989"/>
    </source>
</evidence>
<dbReference type="OrthoDB" id="4454541at2759"/>
<evidence type="ECO:0000256" key="1">
    <source>
        <dbReference type="ARBA" id="ARBA00004141"/>
    </source>
</evidence>
<dbReference type="GO" id="GO:0008270">
    <property type="term" value="F:zinc ion binding"/>
    <property type="evidence" value="ECO:0007669"/>
    <property type="project" value="InterPro"/>
</dbReference>
<dbReference type="Gene3D" id="1.20.1250.20">
    <property type="entry name" value="MFS general substrate transporter like domains"/>
    <property type="match status" value="1"/>
</dbReference>
<feature type="region of interest" description="Disordered" evidence="8">
    <location>
        <begin position="32"/>
        <end position="74"/>
    </location>
</feature>
<proteinExistence type="predicted"/>
<dbReference type="AlphaFoldDB" id="A0A9W9MNE6"/>
<evidence type="ECO:0000256" key="5">
    <source>
        <dbReference type="ARBA" id="ARBA00023136"/>
    </source>
</evidence>
<dbReference type="PANTHER" id="PTHR23502:SF74">
    <property type="entry name" value="MAJOR FACILITATOR SUPERFAMILY (MFS) PROFILE DOMAIN-CONTAINING PROTEIN"/>
    <property type="match status" value="1"/>
</dbReference>
<evidence type="ECO:0000313" key="10">
    <source>
        <dbReference type="EMBL" id="KAJ5204511.1"/>
    </source>
</evidence>
<accession>A0A9W9MNE6</accession>
<feature type="region of interest" description="Disordered" evidence="8">
    <location>
        <begin position="566"/>
        <end position="603"/>
    </location>
</feature>
<name>A0A9W9MNE6_9EURO</name>
<dbReference type="InterPro" id="IPR011701">
    <property type="entry name" value="MFS"/>
</dbReference>
<dbReference type="GeneID" id="83179753"/>
<comment type="subcellular location">
    <subcellularLocation>
        <location evidence="1">Membrane</location>
        <topology evidence="1">Multi-pass membrane protein</topology>
    </subcellularLocation>
</comment>
<keyword evidence="7" id="KW-0539">Nucleus</keyword>
<keyword evidence="11" id="KW-1185">Reference proteome</keyword>
<feature type="region of interest" description="Disordered" evidence="8">
    <location>
        <begin position="90"/>
        <end position="116"/>
    </location>
</feature>
<feature type="transmembrane region" description="Helical" evidence="9">
    <location>
        <begin position="919"/>
        <end position="941"/>
    </location>
</feature>
<dbReference type="SUPFAM" id="SSF103473">
    <property type="entry name" value="MFS general substrate transporter"/>
    <property type="match status" value="1"/>
</dbReference>
<comment type="caution">
    <text evidence="10">The sequence shown here is derived from an EMBL/GenBank/DDBJ whole genome shotgun (WGS) entry which is preliminary data.</text>
</comment>
<keyword evidence="3 9" id="KW-1133">Transmembrane helix</keyword>
<evidence type="ECO:0000256" key="9">
    <source>
        <dbReference type="SAM" id="Phobius"/>
    </source>
</evidence>
<dbReference type="GO" id="GO:0022857">
    <property type="term" value="F:transmembrane transporter activity"/>
    <property type="evidence" value="ECO:0007669"/>
    <property type="project" value="InterPro"/>
</dbReference>
<dbReference type="Proteomes" id="UP001150904">
    <property type="component" value="Unassembled WGS sequence"/>
</dbReference>
<feature type="compositionally biased region" description="Polar residues" evidence="8">
    <location>
        <begin position="40"/>
        <end position="49"/>
    </location>
</feature>
<evidence type="ECO:0000256" key="2">
    <source>
        <dbReference type="ARBA" id="ARBA00022692"/>
    </source>
</evidence>
<evidence type="ECO:0000313" key="11">
    <source>
        <dbReference type="Proteomes" id="UP001150904"/>
    </source>
</evidence>
<dbReference type="InterPro" id="IPR001138">
    <property type="entry name" value="Zn2Cys6_DnaBD"/>
</dbReference>
<feature type="transmembrane region" description="Helical" evidence="9">
    <location>
        <begin position="809"/>
        <end position="833"/>
    </location>
</feature>
<dbReference type="InterPro" id="IPR036259">
    <property type="entry name" value="MFS_trans_sf"/>
</dbReference>
<feature type="transmembrane region" description="Helical" evidence="9">
    <location>
        <begin position="880"/>
        <end position="899"/>
    </location>
</feature>
<keyword evidence="6" id="KW-0804">Transcription</keyword>
<dbReference type="RefSeq" id="XP_058308990.1">
    <property type="nucleotide sequence ID" value="XM_058452452.1"/>
</dbReference>
<evidence type="ECO:0000256" key="8">
    <source>
        <dbReference type="SAM" id="MobiDB-lite"/>
    </source>
</evidence>
<dbReference type="EMBL" id="JAPQKR010000012">
    <property type="protein sequence ID" value="KAJ5204511.1"/>
    <property type="molecule type" value="Genomic_DNA"/>
</dbReference>
<keyword evidence="2 9" id="KW-0812">Transmembrane</keyword>
<dbReference type="GO" id="GO:0005886">
    <property type="term" value="C:plasma membrane"/>
    <property type="evidence" value="ECO:0007669"/>
    <property type="project" value="TreeGrafter"/>
</dbReference>
<organism evidence="10 11">
    <name type="scientific">Penicillium cinerascens</name>
    <dbReference type="NCBI Taxonomy" id="70096"/>
    <lineage>
        <taxon>Eukaryota</taxon>
        <taxon>Fungi</taxon>
        <taxon>Dikarya</taxon>
        <taxon>Ascomycota</taxon>
        <taxon>Pezizomycotina</taxon>
        <taxon>Eurotiomycetes</taxon>
        <taxon>Eurotiomycetidae</taxon>
        <taxon>Eurotiales</taxon>
        <taxon>Aspergillaceae</taxon>
        <taxon>Penicillium</taxon>
    </lineage>
</organism>
<dbReference type="CDD" id="cd00067">
    <property type="entry name" value="GAL4"/>
    <property type="match status" value="1"/>
</dbReference>
<keyword evidence="4" id="KW-0805">Transcription regulation</keyword>
<dbReference type="CDD" id="cd12148">
    <property type="entry name" value="fungal_TF_MHR"/>
    <property type="match status" value="1"/>
</dbReference>
<feature type="region of interest" description="Disordered" evidence="8">
    <location>
        <begin position="630"/>
        <end position="650"/>
    </location>
</feature>
<feature type="transmembrane region" description="Helical" evidence="9">
    <location>
        <begin position="986"/>
        <end position="1012"/>
    </location>
</feature>
<sequence length="1108" mass="123957">MRCDARNQVPCFRCRSTGRDCILDPIEDNMRRNERRRKSTTPARGSAVTSPLDHRSGFHTPASRDQDYSPVAGQDASFNASIDSFPESSLGRLRRSQTADHHAHGHAHGHVHESQQLSPNDMIAPASAVHSMSVNLLGTDEIFMEHSSNGDPRGDIIARGIVSEEQARIMYERFTGGSKNFLPVFDPIRDTFDSIRSRSLFCFTVIIYLASRAVVDLRGDTHMQRVLQDEAQRLAEDSFFERPTKLETVQGMILLAAYSEKTWFSTALILRTALDSGLEKSLDKLLSQENLPRSSLSASMADRQLVWQVRTWLISFTLELDVASGTGRKSRIGEVDIMKLRKFLDYPLSLPCDMRTVCIIELHQLRGHSRITLDNTGTIQDIVSTELPAIMARLQSWWATWDEIHSKCLHHSEDNGFHSGAFQRSSLKLMLNYARIFVLCASLARIQKLQPGSNSESEITDQNVLNLWQSLITTIMDQLAFLINWPSYRCQLPWAPTYPALTIAFVTTFALRIARWRPNWIDQDLLLDRAEKICDFLKQPPYPDIHRTVSIFVNYARALIASQRPRINDSTEGPNVSEQDDGHVPSYRGPDSLMQNAPPLAPLEDHRYRTGTVLPSDKDPNMVPMTGNDAAATTRPPLPKIPDTMEAPNWTMSNSIADSFDKMESSNEKATITMKTEKNINTKDDFTLVEISPEETLVEFSPDSSADPNRWIFSKKMYNAVVGLLVVLNSGVSSSLPSNAIPAIMHDFGLSGNGQKTVVSGAYADLFSDLRSRGRAMALYMSASSFGPIIGPIISGCSVQYGWRWTFRIDLILGGITWLGLLFYSETFAPVILKKQASKLRKDTECDRYFSSQELRKTDAAFTLTQTITRPITMLIFEPIILFTAIYISLAWSMVFFFFQAYPIIFQGTYGFDIQMTSLTYIPVGVGAASSCLVAFIYDTIYERAKKLGKSWTSSPEFHRLPLSCATGPLLTGSLFWLAWSAKPSVHWAVPVMSGLLFGIAYQTTFISLLTYVTDAYRIYSASALASSVILRSIAGALFPLAADPLYAKLGVSWATSVLGFAAMACIPIPFALLYFGPWIRKRSPFCQRLLEMDMMKARGGTRTPEEA</sequence>
<feature type="compositionally biased region" description="Basic and acidic residues" evidence="8">
    <location>
        <begin position="52"/>
        <end position="67"/>
    </location>
</feature>
<feature type="transmembrane region" description="Helical" evidence="9">
    <location>
        <begin position="1019"/>
        <end position="1042"/>
    </location>
</feature>
<reference evidence="10" key="1">
    <citation type="submission" date="2022-12" db="EMBL/GenBank/DDBJ databases">
        <authorList>
            <person name="Petersen C."/>
        </authorList>
    </citation>
    <scope>NUCLEOTIDE SEQUENCE</scope>
    <source>
        <strain evidence="10">IBT 15544</strain>
    </source>
</reference>
<dbReference type="GO" id="GO:0000981">
    <property type="term" value="F:DNA-binding transcription factor activity, RNA polymerase II-specific"/>
    <property type="evidence" value="ECO:0007669"/>
    <property type="project" value="InterPro"/>
</dbReference>
<feature type="transmembrane region" description="Helical" evidence="9">
    <location>
        <begin position="961"/>
        <end position="980"/>
    </location>
</feature>